<dbReference type="Proteomes" id="UP000246702">
    <property type="component" value="Unassembled WGS sequence"/>
</dbReference>
<evidence type="ECO:0000256" key="1">
    <source>
        <dbReference type="ARBA" id="ARBA00004141"/>
    </source>
</evidence>
<feature type="compositionally biased region" description="Basic and acidic residues" evidence="6">
    <location>
        <begin position="335"/>
        <end position="350"/>
    </location>
</feature>
<evidence type="ECO:0000313" key="9">
    <source>
        <dbReference type="EMBL" id="PWY95387.1"/>
    </source>
</evidence>
<dbReference type="PANTHER" id="PTHR33048:SF124">
    <property type="entry name" value="INTEGRAL MEMBRANE PROTEIN"/>
    <property type="match status" value="1"/>
</dbReference>
<dbReference type="GO" id="GO:0016020">
    <property type="term" value="C:membrane"/>
    <property type="evidence" value="ECO:0007669"/>
    <property type="project" value="UniProtKB-SubCell"/>
</dbReference>
<evidence type="ECO:0000256" key="5">
    <source>
        <dbReference type="ARBA" id="ARBA00038359"/>
    </source>
</evidence>
<evidence type="ECO:0000256" key="7">
    <source>
        <dbReference type="SAM" id="Phobius"/>
    </source>
</evidence>
<evidence type="ECO:0000256" key="2">
    <source>
        <dbReference type="ARBA" id="ARBA00022692"/>
    </source>
</evidence>
<evidence type="ECO:0000256" key="6">
    <source>
        <dbReference type="SAM" id="MobiDB-lite"/>
    </source>
</evidence>
<evidence type="ECO:0000313" key="10">
    <source>
        <dbReference type="Proteomes" id="UP000246702"/>
    </source>
</evidence>
<evidence type="ECO:0000256" key="4">
    <source>
        <dbReference type="ARBA" id="ARBA00023136"/>
    </source>
</evidence>
<dbReference type="GeneID" id="37113015"/>
<feature type="transmembrane region" description="Helical" evidence="7">
    <location>
        <begin position="67"/>
        <end position="92"/>
    </location>
</feature>
<feature type="transmembrane region" description="Helical" evidence="7">
    <location>
        <begin position="112"/>
        <end position="138"/>
    </location>
</feature>
<accession>A0A317XCS6</accession>
<dbReference type="STRING" id="1450535.A0A317XCS6"/>
<feature type="transmembrane region" description="Helical" evidence="7">
    <location>
        <begin position="229"/>
        <end position="249"/>
    </location>
</feature>
<evidence type="ECO:0000259" key="8">
    <source>
        <dbReference type="Pfam" id="PF20684"/>
    </source>
</evidence>
<sequence>MSATSTAAPTESGTGVISAPTGVAPDLTDPTRHYHLANLVVVIVGVTVSALCLLVRIYTRVVIVRKWYLDDVVIVASWIFAAVTQSVLLYGYTHAGLGVHEWDLETPVYYKTLQVLLAGALTYIPALGLSKISLIILYYRLSDMQRRWRITLWSITAFVVSYMVILECCFLFSCRPVYKAWHPWVEGQCLGRAPIFLSGVVASIFTDIILMGMPLPIVARLKMASRKRVGLACMFGLGGLSLVTSILRLSATIPMLTQDDQTFLLGKMALWINVEASLVIVTACIPCFRQVMRFHTSGSWSDSGGQIGRMSSTYNLRSAQRRQEGFTNLSNDVEMDPHGSAGHEPEEVRI</sequence>
<dbReference type="InterPro" id="IPR049326">
    <property type="entry name" value="Rhodopsin_dom_fungi"/>
</dbReference>
<proteinExistence type="inferred from homology"/>
<feature type="domain" description="Rhodopsin" evidence="8">
    <location>
        <begin position="55"/>
        <end position="293"/>
    </location>
</feature>
<keyword evidence="2 7" id="KW-0812">Transmembrane</keyword>
<gene>
    <name evidence="9" type="ORF">BO94DRAFT_531306</name>
</gene>
<dbReference type="AlphaFoldDB" id="A0A317XCS6"/>
<name>A0A317XCS6_9EURO</name>
<protein>
    <recommendedName>
        <fullName evidence="8">Rhodopsin domain-containing protein</fullName>
    </recommendedName>
</protein>
<feature type="transmembrane region" description="Helical" evidence="7">
    <location>
        <begin position="269"/>
        <end position="288"/>
    </location>
</feature>
<dbReference type="PANTHER" id="PTHR33048">
    <property type="entry name" value="PTH11-LIKE INTEGRAL MEMBRANE PROTEIN (AFU_ORTHOLOGUE AFUA_5G11245)"/>
    <property type="match status" value="1"/>
</dbReference>
<feature type="transmembrane region" description="Helical" evidence="7">
    <location>
        <begin position="150"/>
        <end position="173"/>
    </location>
</feature>
<dbReference type="Pfam" id="PF20684">
    <property type="entry name" value="Fung_rhodopsin"/>
    <property type="match status" value="1"/>
</dbReference>
<keyword evidence="10" id="KW-1185">Reference proteome</keyword>
<keyword evidence="3 7" id="KW-1133">Transmembrane helix</keyword>
<organism evidence="9 10">
    <name type="scientific">Aspergillus sclerotioniger CBS 115572</name>
    <dbReference type="NCBI Taxonomy" id="1450535"/>
    <lineage>
        <taxon>Eukaryota</taxon>
        <taxon>Fungi</taxon>
        <taxon>Dikarya</taxon>
        <taxon>Ascomycota</taxon>
        <taxon>Pezizomycotina</taxon>
        <taxon>Eurotiomycetes</taxon>
        <taxon>Eurotiomycetidae</taxon>
        <taxon>Eurotiales</taxon>
        <taxon>Aspergillaceae</taxon>
        <taxon>Aspergillus</taxon>
        <taxon>Aspergillus subgen. Circumdati</taxon>
    </lineage>
</organism>
<dbReference type="EMBL" id="MSFK01000003">
    <property type="protein sequence ID" value="PWY95387.1"/>
    <property type="molecule type" value="Genomic_DNA"/>
</dbReference>
<comment type="subcellular location">
    <subcellularLocation>
        <location evidence="1">Membrane</location>
        <topology evidence="1">Multi-pass membrane protein</topology>
    </subcellularLocation>
</comment>
<comment type="caution">
    <text evidence="9">The sequence shown here is derived from an EMBL/GenBank/DDBJ whole genome shotgun (WGS) entry which is preliminary data.</text>
</comment>
<feature type="transmembrane region" description="Helical" evidence="7">
    <location>
        <begin position="193"/>
        <end position="217"/>
    </location>
</feature>
<feature type="transmembrane region" description="Helical" evidence="7">
    <location>
        <begin position="36"/>
        <end position="55"/>
    </location>
</feature>
<dbReference type="RefSeq" id="XP_025472148.1">
    <property type="nucleotide sequence ID" value="XM_025610872.1"/>
</dbReference>
<evidence type="ECO:0000256" key="3">
    <source>
        <dbReference type="ARBA" id="ARBA00022989"/>
    </source>
</evidence>
<feature type="region of interest" description="Disordered" evidence="6">
    <location>
        <begin position="329"/>
        <end position="350"/>
    </location>
</feature>
<comment type="similarity">
    <text evidence="5">Belongs to the SAT4 family.</text>
</comment>
<keyword evidence="4 7" id="KW-0472">Membrane</keyword>
<dbReference type="InterPro" id="IPR052337">
    <property type="entry name" value="SAT4-like"/>
</dbReference>
<dbReference type="OrthoDB" id="5342292at2759"/>
<reference evidence="9 10" key="1">
    <citation type="submission" date="2016-12" db="EMBL/GenBank/DDBJ databases">
        <title>The genomes of Aspergillus section Nigri reveals drivers in fungal speciation.</title>
        <authorList>
            <consortium name="DOE Joint Genome Institute"/>
            <person name="Vesth T.C."/>
            <person name="Nybo J."/>
            <person name="Theobald S."/>
            <person name="Brandl J."/>
            <person name="Frisvad J.C."/>
            <person name="Nielsen K.F."/>
            <person name="Lyhne E.K."/>
            <person name="Kogle M.E."/>
            <person name="Kuo A."/>
            <person name="Riley R."/>
            <person name="Clum A."/>
            <person name="Nolan M."/>
            <person name="Lipzen A."/>
            <person name="Salamov A."/>
            <person name="Henrissat B."/>
            <person name="Wiebenga A."/>
            <person name="De Vries R.P."/>
            <person name="Grigoriev I.V."/>
            <person name="Mortensen U.H."/>
            <person name="Andersen M.R."/>
            <person name="Baker S.E."/>
        </authorList>
    </citation>
    <scope>NUCLEOTIDE SEQUENCE [LARGE SCALE GENOMIC DNA]</scope>
    <source>
        <strain evidence="9 10">CBS 115572</strain>
    </source>
</reference>